<dbReference type="PROSITE" id="PS51221">
    <property type="entry name" value="TTL"/>
    <property type="match status" value="1"/>
</dbReference>
<dbReference type="GO" id="GO:0070740">
    <property type="term" value="F:tubulin-glutamic acid ligase activity"/>
    <property type="evidence" value="ECO:0007669"/>
    <property type="project" value="TreeGrafter"/>
</dbReference>
<keyword evidence="1 5" id="KW-0436">Ligase</keyword>
<dbReference type="Proteomes" id="UP001152797">
    <property type="component" value="Unassembled WGS sequence"/>
</dbReference>
<evidence type="ECO:0000313" key="6">
    <source>
        <dbReference type="Proteomes" id="UP001152797"/>
    </source>
</evidence>
<dbReference type="EMBL" id="CAMXCT020003190">
    <property type="protein sequence ID" value="CAL1156317.1"/>
    <property type="molecule type" value="Genomic_DNA"/>
</dbReference>
<keyword evidence="3" id="KW-0067">ATP-binding</keyword>
<dbReference type="InterPro" id="IPR004344">
    <property type="entry name" value="TTL/TTLL_fam"/>
</dbReference>
<evidence type="ECO:0000313" key="5">
    <source>
        <dbReference type="EMBL" id="CAL4790254.1"/>
    </source>
</evidence>
<dbReference type="EMBL" id="CAMXCT010003190">
    <property type="protein sequence ID" value="CAI4002942.1"/>
    <property type="molecule type" value="Genomic_DNA"/>
</dbReference>
<reference evidence="4" key="1">
    <citation type="submission" date="2022-10" db="EMBL/GenBank/DDBJ databases">
        <authorList>
            <person name="Chen Y."/>
            <person name="Dougan E. K."/>
            <person name="Chan C."/>
            <person name="Rhodes N."/>
            <person name="Thang M."/>
        </authorList>
    </citation>
    <scope>NUCLEOTIDE SEQUENCE</scope>
</reference>
<dbReference type="GO" id="GO:0005524">
    <property type="term" value="F:ATP binding"/>
    <property type="evidence" value="ECO:0007669"/>
    <property type="project" value="UniProtKB-KW"/>
</dbReference>
<comment type="caution">
    <text evidence="4">The sequence shown here is derived from an EMBL/GenBank/DDBJ whole genome shotgun (WGS) entry which is preliminary data.</text>
</comment>
<organism evidence="4">
    <name type="scientific">Cladocopium goreaui</name>
    <dbReference type="NCBI Taxonomy" id="2562237"/>
    <lineage>
        <taxon>Eukaryota</taxon>
        <taxon>Sar</taxon>
        <taxon>Alveolata</taxon>
        <taxon>Dinophyceae</taxon>
        <taxon>Suessiales</taxon>
        <taxon>Symbiodiniaceae</taxon>
        <taxon>Cladocopium</taxon>
    </lineage>
</organism>
<evidence type="ECO:0000256" key="3">
    <source>
        <dbReference type="ARBA" id="ARBA00022840"/>
    </source>
</evidence>
<keyword evidence="6" id="KW-1185">Reference proteome</keyword>
<dbReference type="GO" id="GO:0036064">
    <property type="term" value="C:ciliary basal body"/>
    <property type="evidence" value="ECO:0007669"/>
    <property type="project" value="TreeGrafter"/>
</dbReference>
<reference evidence="5 6" key="2">
    <citation type="submission" date="2024-05" db="EMBL/GenBank/DDBJ databases">
        <authorList>
            <person name="Chen Y."/>
            <person name="Shah S."/>
            <person name="Dougan E. K."/>
            <person name="Thang M."/>
            <person name="Chan C."/>
        </authorList>
    </citation>
    <scope>NUCLEOTIDE SEQUENCE [LARGE SCALE GENOMIC DNA]</scope>
</reference>
<accession>A0A9P1D5J7</accession>
<dbReference type="AlphaFoldDB" id="A0A9P1D5J7"/>
<dbReference type="Pfam" id="PF03133">
    <property type="entry name" value="TTL"/>
    <property type="match status" value="1"/>
</dbReference>
<protein>
    <submittedName>
        <fullName evidence="5">Tubulin polyglutamylase TTLL6 (Protei n polyglutamylase TTLL6) (Tubulin--tyrosine ligase-like protein 6)</fullName>
    </submittedName>
</protein>
<name>A0A9P1D5J7_9DINO</name>
<evidence type="ECO:0000256" key="1">
    <source>
        <dbReference type="ARBA" id="ARBA00022598"/>
    </source>
</evidence>
<dbReference type="OrthoDB" id="417495at2759"/>
<evidence type="ECO:0000256" key="2">
    <source>
        <dbReference type="ARBA" id="ARBA00022741"/>
    </source>
</evidence>
<dbReference type="PANTHER" id="PTHR12241">
    <property type="entry name" value="TUBULIN POLYGLUTAMYLASE"/>
    <property type="match status" value="1"/>
</dbReference>
<gene>
    <name evidence="4" type="ORF">C1SCF055_LOCUS28852</name>
</gene>
<dbReference type="SUPFAM" id="SSF56059">
    <property type="entry name" value="Glutathione synthetase ATP-binding domain-like"/>
    <property type="match status" value="1"/>
</dbReference>
<keyword evidence="2" id="KW-0547">Nucleotide-binding</keyword>
<proteinExistence type="predicted"/>
<dbReference type="Gene3D" id="3.30.470.20">
    <property type="entry name" value="ATP-grasp fold, B domain"/>
    <property type="match status" value="1"/>
</dbReference>
<dbReference type="GO" id="GO:0000226">
    <property type="term" value="P:microtubule cytoskeleton organization"/>
    <property type="evidence" value="ECO:0007669"/>
    <property type="project" value="TreeGrafter"/>
</dbReference>
<dbReference type="GO" id="GO:0015631">
    <property type="term" value="F:tubulin binding"/>
    <property type="evidence" value="ECO:0007669"/>
    <property type="project" value="TreeGrafter"/>
</dbReference>
<sequence length="495" mass="56466">METSRGLRKRRLSPGISVANAKRQRRQSGLVDFLRPSQAVGEAWPVSDLRAFDAPTEPFCEINYGPLLRDVLRARGWRYSTEPCHGVYDKESEKSTFYIKEFEACLRGKTPAQLFGKAGASEDGYRLQTLKLPRHALWMLGRLPYRVPGTARDQCRDREDFVQLVMEHGENLPGKAGNYRIAKFPGTERILFKTNFSKAFKDKAWYPRTFILPEEKVDFLRTLRLRPRSFWIGKPRNEYGGAGICVFKATDQALRRSVREAKCGRSIVQQYLADPLLIGGYKFHMRIHLVITNLSPLEAFVQENGQCLFATKPYRLSEKTLGMSFDPPVHVTNMGLNAIAENKENFLKEKPVIGKGQQIRVRELMAHLAGLDPNFDKAAIWQQILDIGLETAEYIAHATGRRFKLLPDRHFEIFGMDLMLDKKMKVWMCEVNTDPGLGYPDKEVLGSPNPDYKKELTACAETLHDLFTLLGLDAGAEQGQGSLRHWFKLQRKALK</sequence>
<evidence type="ECO:0000313" key="4">
    <source>
        <dbReference type="EMBL" id="CAI4002942.1"/>
    </source>
</evidence>
<dbReference type="EMBL" id="CAMXCT030003190">
    <property type="protein sequence ID" value="CAL4790254.1"/>
    <property type="molecule type" value="Genomic_DNA"/>
</dbReference>